<protein>
    <recommendedName>
        <fullName evidence="7">Outer membrane lipoprotein BamD-like domain-containing protein</fullName>
    </recommendedName>
</protein>
<sequence>MNLFNPHKNEYEYAPSACVSGANRPGAVRRIFAAIATAAFFAASLFGTAGAQTDELFALYDRAMRCYELADYPNAEIYFSRVIKLSPESTYGTQSAFYLGRSLIKLKREKEALAVWQAYYDKNMFIGGRAELFKLYDQFGLLEKKLAEFADKIKKAPDAFQHRHEYIEFLIYLNKVDEALAQYNFIISVRPRDFHLLKNAGDLLVRFKRYKEALYYYEKLLKIQPDNEIYLEAAGNAYFQLGDPKKAREYWFKIIASSLELHKYNTLANILQSHNMTDDAISVYLACRKVSGNPAIFFAELAELYEVKDDYKSLAQHYFGLVDRAPHMFTAVEQRLAETLKRNEDARAPLCEIISGEMKKSVIADPQKLRLASIIFLMSAKYENALESNLQLSKLTSNPVILEDYARTLDSLELFDLSLSALDTIARAYQGSASEYNAKFMKARFLSARGRYEEALHLFGEVMDDKRFSELYGESLYNRALIYFEGVNDRARALEIFDSLEVNASNYYYECLYFKGAQALYTKNIETAEDMLNKVFALNDHRRSASAGALLAYKLVYQGTYEAAIDAFRDILARYPSYEGAAAIFNDMKIIRSAQNDAKEDLAEYFNAAREFAAAHFATAEIMLDALSKKEGTLRQDASRLAYATKLKLKKYAEFKKAVESYISVAQDDQSRAEAIYELACFYREHEPAMTGEAESRLENILKKYPGALLSNKSKKMLSAIKGDDKIEKKNRTSFFGYN</sequence>
<evidence type="ECO:0000313" key="6">
    <source>
        <dbReference type="Proteomes" id="UP000178735"/>
    </source>
</evidence>
<evidence type="ECO:0000313" key="5">
    <source>
        <dbReference type="EMBL" id="OGM02148.1"/>
    </source>
</evidence>
<gene>
    <name evidence="5" type="ORF">A2008_02405</name>
</gene>
<dbReference type="InterPro" id="IPR019734">
    <property type="entry name" value="TPR_rpt"/>
</dbReference>
<feature type="transmembrane region" description="Helical" evidence="4">
    <location>
        <begin position="31"/>
        <end position="51"/>
    </location>
</feature>
<reference evidence="5 6" key="1">
    <citation type="journal article" date="2016" name="Nat. Commun.">
        <title>Thousands of microbial genomes shed light on interconnected biogeochemical processes in an aquifer system.</title>
        <authorList>
            <person name="Anantharaman K."/>
            <person name="Brown C.T."/>
            <person name="Hug L.A."/>
            <person name="Sharon I."/>
            <person name="Castelle C.J."/>
            <person name="Probst A.J."/>
            <person name="Thomas B.C."/>
            <person name="Singh A."/>
            <person name="Wilkins M.J."/>
            <person name="Karaoz U."/>
            <person name="Brodie E.L."/>
            <person name="Williams K.H."/>
            <person name="Hubbard S.S."/>
            <person name="Banfield J.F."/>
        </authorList>
    </citation>
    <scope>NUCLEOTIDE SEQUENCE [LARGE SCALE GENOMIC DNA]</scope>
</reference>
<accession>A0A1F7WJ30</accession>
<keyword evidence="2 3" id="KW-0802">TPR repeat</keyword>
<evidence type="ECO:0000256" key="3">
    <source>
        <dbReference type="PROSITE-ProRule" id="PRU00339"/>
    </source>
</evidence>
<proteinExistence type="predicted"/>
<dbReference type="Gene3D" id="1.25.40.10">
    <property type="entry name" value="Tetratricopeptide repeat domain"/>
    <property type="match status" value="4"/>
</dbReference>
<dbReference type="Pfam" id="PF13432">
    <property type="entry name" value="TPR_16"/>
    <property type="match status" value="1"/>
</dbReference>
<keyword evidence="4" id="KW-1133">Transmembrane helix</keyword>
<dbReference type="PANTHER" id="PTHR45586:SF1">
    <property type="entry name" value="LIPOPOLYSACCHARIDE ASSEMBLY PROTEIN B"/>
    <property type="match status" value="1"/>
</dbReference>
<keyword evidence="4" id="KW-0472">Membrane</keyword>
<dbReference type="InterPro" id="IPR051012">
    <property type="entry name" value="CellSynth/LPSAsmb/PSIAsmb"/>
</dbReference>
<dbReference type="SMART" id="SM00028">
    <property type="entry name" value="TPR"/>
    <property type="match status" value="6"/>
</dbReference>
<dbReference type="AlphaFoldDB" id="A0A1F7WJ30"/>
<keyword evidence="4" id="KW-0812">Transmembrane</keyword>
<evidence type="ECO:0008006" key="7">
    <source>
        <dbReference type="Google" id="ProtNLM"/>
    </source>
</evidence>
<evidence type="ECO:0000256" key="1">
    <source>
        <dbReference type="ARBA" id="ARBA00022737"/>
    </source>
</evidence>
<dbReference type="InterPro" id="IPR011990">
    <property type="entry name" value="TPR-like_helical_dom_sf"/>
</dbReference>
<evidence type="ECO:0000256" key="4">
    <source>
        <dbReference type="SAM" id="Phobius"/>
    </source>
</evidence>
<dbReference type="EMBL" id="MGFH01000215">
    <property type="protein sequence ID" value="OGM02148.1"/>
    <property type="molecule type" value="Genomic_DNA"/>
</dbReference>
<organism evidence="5 6">
    <name type="scientific">Candidatus Wallbacteria bacterium GWC2_49_35</name>
    <dbReference type="NCBI Taxonomy" id="1817813"/>
    <lineage>
        <taxon>Bacteria</taxon>
        <taxon>Candidatus Walliibacteriota</taxon>
    </lineage>
</organism>
<dbReference type="STRING" id="1817813.A2008_02405"/>
<dbReference type="SUPFAM" id="SSF48452">
    <property type="entry name" value="TPR-like"/>
    <property type="match status" value="2"/>
</dbReference>
<comment type="caution">
    <text evidence="5">The sequence shown here is derived from an EMBL/GenBank/DDBJ whole genome shotgun (WGS) entry which is preliminary data.</text>
</comment>
<dbReference type="Proteomes" id="UP000178735">
    <property type="component" value="Unassembled WGS sequence"/>
</dbReference>
<dbReference type="PANTHER" id="PTHR45586">
    <property type="entry name" value="TPR REPEAT-CONTAINING PROTEIN PA4667"/>
    <property type="match status" value="1"/>
</dbReference>
<dbReference type="PROSITE" id="PS50005">
    <property type="entry name" value="TPR"/>
    <property type="match status" value="1"/>
</dbReference>
<keyword evidence="1" id="KW-0677">Repeat</keyword>
<evidence type="ECO:0000256" key="2">
    <source>
        <dbReference type="ARBA" id="ARBA00022803"/>
    </source>
</evidence>
<name>A0A1F7WJ30_9BACT</name>
<feature type="repeat" description="TPR" evidence="3">
    <location>
        <begin position="194"/>
        <end position="227"/>
    </location>
</feature>